<evidence type="ECO:0000256" key="5">
    <source>
        <dbReference type="ARBA" id="ARBA00022723"/>
    </source>
</evidence>
<keyword evidence="13" id="KW-0186">Copper</keyword>
<comment type="subcellular location">
    <subcellularLocation>
        <location evidence="16">Cell membrane</location>
    </subcellularLocation>
    <subcellularLocation>
        <location evidence="1">Endomembrane system</location>
        <topology evidence="1">Multi-pass membrane protein</topology>
    </subcellularLocation>
</comment>
<evidence type="ECO:0000256" key="17">
    <source>
        <dbReference type="SAM" id="MobiDB-lite"/>
    </source>
</evidence>
<dbReference type="SFLD" id="SFLDF00027">
    <property type="entry name" value="p-type_atpase"/>
    <property type="match status" value="1"/>
</dbReference>
<dbReference type="PANTHER" id="PTHR43520">
    <property type="entry name" value="ATP7, ISOFORM B"/>
    <property type="match status" value="1"/>
</dbReference>
<dbReference type="PANTHER" id="PTHR43520:SF8">
    <property type="entry name" value="P-TYPE CU(+) TRANSPORTER"/>
    <property type="match status" value="1"/>
</dbReference>
<keyword evidence="15 16" id="KW-0472">Membrane</keyword>
<dbReference type="InterPro" id="IPR059000">
    <property type="entry name" value="ATPase_P-type_domA"/>
</dbReference>
<evidence type="ECO:0000256" key="12">
    <source>
        <dbReference type="ARBA" id="ARBA00022989"/>
    </source>
</evidence>
<evidence type="ECO:0000256" key="6">
    <source>
        <dbReference type="ARBA" id="ARBA00022737"/>
    </source>
</evidence>
<dbReference type="Pfam" id="PF00122">
    <property type="entry name" value="E1-E2_ATPase"/>
    <property type="match status" value="1"/>
</dbReference>
<dbReference type="CDD" id="cd02094">
    <property type="entry name" value="P-type_ATPase_Cu-like"/>
    <property type="match status" value="1"/>
</dbReference>
<feature type="region of interest" description="Disordered" evidence="17">
    <location>
        <begin position="350"/>
        <end position="371"/>
    </location>
</feature>
<feature type="transmembrane region" description="Helical" evidence="16">
    <location>
        <begin position="238"/>
        <end position="261"/>
    </location>
</feature>
<dbReference type="CDD" id="cd00371">
    <property type="entry name" value="HMA"/>
    <property type="match status" value="2"/>
</dbReference>
<name>A0ABU2HQ34_9RHOB</name>
<sequence>MNNKTTLPGSDTDLAVSGMSCASCMGRVEKALAAVAGVSDPRVNLATGRARFRVDHPETVAKAIAALENAGYPAIPEETRLAIEGMSCASCVARIEKTLNSMPGVQSATVNLATGTGTITHSAAISPDALAGHVSAMGYPAKPQDQTEKPHLHDHGADGAGMKRRFLIALMLTLPIFLAEMGGHLVPSFHHWLYQAIGRQTLWVVEFILATAVLAGPGRVFFRIGIPALMHGRPEMNSLVALGAAAAWSYSTVATFASGMLPEDSRHVYFEASAVIVTLILMGRWLEARAKGQAGEAIRRLMDLAPETARVVRNGEVVETPIAQLRPGDIVQLRPGERVAADGVVSEGNGSIDESMLTGEPLPVGKSEGDPVTGGTINGSSALSYEVTAIGADTVLSRIIKLVEDAQSSKLPVQAVVDRVTGIFVPVVIGLAIAAFLIWIGATGSLSQALVAAISVLIIACPCAMGLAVPVSIMVGTGRGAELGVLFRRGDALQNLAEARVIGFDKTGTLTEGRPALTAIECRDMTRQETLRLAASAEARSEHPLSAAIVAAAAAEGLTLANASRVAAQAGRGLSAEVDGHRLLIGNEIALREADIPTDEELLQHAKDWAADGATPVHLAVDGRHVAAMALNDPIRPGAAEALRDLHELGLRTVLISGDVRPTAESVGKKLGIDKVIAGVLPEGKLEAIREMGEGTVFVGDGINDAPALAAAGTGIAIGSGTDIAIESAEVVLVGGDPHGVARAVRLSRAVMQNIRQNLFWAFFYNAALIPVAMGILVPFGGPRLSPMLAAAAMALSSVFVVTNALRLRRFE</sequence>
<keyword evidence="11" id="KW-1278">Translocase</keyword>
<keyword evidence="3" id="KW-0813">Transport</keyword>
<keyword evidence="16" id="KW-1003">Cell membrane</keyword>
<dbReference type="SUPFAM" id="SSF55008">
    <property type="entry name" value="HMA, heavy metal-associated domain"/>
    <property type="match status" value="2"/>
</dbReference>
<evidence type="ECO:0000256" key="10">
    <source>
        <dbReference type="ARBA" id="ARBA00022842"/>
    </source>
</evidence>
<dbReference type="InterPro" id="IPR044492">
    <property type="entry name" value="P_typ_ATPase_HD_dom"/>
</dbReference>
<feature type="domain" description="HMA" evidence="18">
    <location>
        <begin position="77"/>
        <end position="142"/>
    </location>
</feature>
<evidence type="ECO:0000313" key="19">
    <source>
        <dbReference type="EMBL" id="MDS9467155.1"/>
    </source>
</evidence>
<dbReference type="NCBIfam" id="TIGR01494">
    <property type="entry name" value="ATPase_P-type"/>
    <property type="match status" value="1"/>
</dbReference>
<keyword evidence="12 16" id="KW-1133">Transmembrane helix</keyword>
<reference evidence="20" key="1">
    <citation type="submission" date="2023-07" db="EMBL/GenBank/DDBJ databases">
        <title>Paracoccus sp. MBLB3053 whole genome sequence.</title>
        <authorList>
            <person name="Hwang C.Y."/>
            <person name="Cho E.-S."/>
            <person name="Seo M.-J."/>
        </authorList>
    </citation>
    <scope>NUCLEOTIDE SEQUENCE [LARGE SCALE GENOMIC DNA]</scope>
    <source>
        <strain evidence="20">MBLB3053</strain>
    </source>
</reference>
<dbReference type="InterPro" id="IPR036412">
    <property type="entry name" value="HAD-like_sf"/>
</dbReference>
<dbReference type="InterPro" id="IPR023298">
    <property type="entry name" value="ATPase_P-typ_TM_dom_sf"/>
</dbReference>
<evidence type="ECO:0000256" key="4">
    <source>
        <dbReference type="ARBA" id="ARBA00022692"/>
    </source>
</evidence>
<feature type="transmembrane region" description="Helical" evidence="16">
    <location>
        <begin position="788"/>
        <end position="806"/>
    </location>
</feature>
<dbReference type="InterPro" id="IPR017969">
    <property type="entry name" value="Heavy-metal-associated_CS"/>
</dbReference>
<comment type="caution">
    <text evidence="19">The sequence shown here is derived from an EMBL/GenBank/DDBJ whole genome shotgun (WGS) entry which is preliminary data.</text>
</comment>
<dbReference type="InterPro" id="IPR027256">
    <property type="entry name" value="P-typ_ATPase_IB"/>
</dbReference>
<dbReference type="Pfam" id="PF00702">
    <property type="entry name" value="Hydrolase"/>
    <property type="match status" value="1"/>
</dbReference>
<dbReference type="Pfam" id="PF00403">
    <property type="entry name" value="HMA"/>
    <property type="match status" value="2"/>
</dbReference>
<evidence type="ECO:0000256" key="1">
    <source>
        <dbReference type="ARBA" id="ARBA00004127"/>
    </source>
</evidence>
<dbReference type="InterPro" id="IPR023214">
    <property type="entry name" value="HAD_sf"/>
</dbReference>
<dbReference type="PRINTS" id="PR00943">
    <property type="entry name" value="CUATPASE"/>
</dbReference>
<evidence type="ECO:0000256" key="3">
    <source>
        <dbReference type="ARBA" id="ARBA00022448"/>
    </source>
</evidence>
<keyword evidence="9 16" id="KW-0067">ATP-binding</keyword>
<evidence type="ECO:0000256" key="9">
    <source>
        <dbReference type="ARBA" id="ARBA00022840"/>
    </source>
</evidence>
<keyword evidence="4 16" id="KW-0812">Transmembrane</keyword>
<keyword evidence="7 16" id="KW-0547">Nucleotide-binding</keyword>
<dbReference type="Gene3D" id="3.40.1110.10">
    <property type="entry name" value="Calcium-transporting ATPase, cytoplasmic domain N"/>
    <property type="match status" value="1"/>
</dbReference>
<gene>
    <name evidence="19" type="ORF">RGQ15_06160</name>
</gene>
<feature type="transmembrane region" description="Helical" evidence="16">
    <location>
        <begin position="166"/>
        <end position="187"/>
    </location>
</feature>
<dbReference type="NCBIfam" id="TIGR00003">
    <property type="entry name" value="copper ion binding protein"/>
    <property type="match status" value="1"/>
</dbReference>
<feature type="transmembrane region" description="Helical" evidence="16">
    <location>
        <begin position="207"/>
        <end position="226"/>
    </location>
</feature>
<dbReference type="Gene3D" id="2.70.150.10">
    <property type="entry name" value="Calcium-transporting ATPase, cytoplasmic transduction domain A"/>
    <property type="match status" value="1"/>
</dbReference>
<evidence type="ECO:0000256" key="2">
    <source>
        <dbReference type="ARBA" id="ARBA00006024"/>
    </source>
</evidence>
<dbReference type="Gene3D" id="3.40.50.1000">
    <property type="entry name" value="HAD superfamily/HAD-like"/>
    <property type="match status" value="1"/>
</dbReference>
<evidence type="ECO:0000256" key="14">
    <source>
        <dbReference type="ARBA" id="ARBA00023065"/>
    </source>
</evidence>
<organism evidence="19 20">
    <name type="scientific">Paracoccus aurantius</name>
    <dbReference type="NCBI Taxonomy" id="3073814"/>
    <lineage>
        <taxon>Bacteria</taxon>
        <taxon>Pseudomonadati</taxon>
        <taxon>Pseudomonadota</taxon>
        <taxon>Alphaproteobacteria</taxon>
        <taxon>Rhodobacterales</taxon>
        <taxon>Paracoccaceae</taxon>
        <taxon>Paracoccus</taxon>
    </lineage>
</organism>
<dbReference type="PROSITE" id="PS00154">
    <property type="entry name" value="ATPASE_E1_E2"/>
    <property type="match status" value="1"/>
</dbReference>
<evidence type="ECO:0000259" key="18">
    <source>
        <dbReference type="PROSITE" id="PS50846"/>
    </source>
</evidence>
<feature type="domain" description="HMA" evidence="18">
    <location>
        <begin position="10"/>
        <end position="75"/>
    </location>
</feature>
<dbReference type="PRINTS" id="PR00119">
    <property type="entry name" value="CATATPASE"/>
</dbReference>
<proteinExistence type="inferred from homology"/>
<accession>A0ABU2HQ34</accession>
<dbReference type="EMBL" id="JAVQLW010000001">
    <property type="protein sequence ID" value="MDS9467155.1"/>
    <property type="molecule type" value="Genomic_DNA"/>
</dbReference>
<dbReference type="NCBIfam" id="TIGR01511">
    <property type="entry name" value="ATPase-IB1_Cu"/>
    <property type="match status" value="1"/>
</dbReference>
<feature type="transmembrane region" description="Helical" evidence="16">
    <location>
        <begin position="759"/>
        <end position="782"/>
    </location>
</feature>
<evidence type="ECO:0000313" key="20">
    <source>
        <dbReference type="Proteomes" id="UP001269144"/>
    </source>
</evidence>
<keyword evidence="5 16" id="KW-0479">Metal-binding</keyword>
<evidence type="ECO:0000256" key="16">
    <source>
        <dbReference type="RuleBase" id="RU362081"/>
    </source>
</evidence>
<dbReference type="Gene3D" id="3.30.70.100">
    <property type="match status" value="2"/>
</dbReference>
<dbReference type="SUPFAM" id="SSF81665">
    <property type="entry name" value="Calcium ATPase, transmembrane domain M"/>
    <property type="match status" value="1"/>
</dbReference>
<dbReference type="NCBIfam" id="TIGR01525">
    <property type="entry name" value="ATPase-IB_hvy"/>
    <property type="match status" value="1"/>
</dbReference>
<dbReference type="InterPro" id="IPR006121">
    <property type="entry name" value="HMA_dom"/>
</dbReference>
<comment type="similarity">
    <text evidence="2 16">Belongs to the cation transport ATPase (P-type) (TC 3.A.3) family. Type IB subfamily.</text>
</comment>
<evidence type="ECO:0000256" key="11">
    <source>
        <dbReference type="ARBA" id="ARBA00022967"/>
    </source>
</evidence>
<dbReference type="InterPro" id="IPR036163">
    <property type="entry name" value="HMA_dom_sf"/>
</dbReference>
<evidence type="ECO:0000256" key="8">
    <source>
        <dbReference type="ARBA" id="ARBA00022796"/>
    </source>
</evidence>
<dbReference type="SUPFAM" id="SSF56784">
    <property type="entry name" value="HAD-like"/>
    <property type="match status" value="1"/>
</dbReference>
<feature type="transmembrane region" description="Helical" evidence="16">
    <location>
        <begin position="420"/>
        <end position="442"/>
    </location>
</feature>
<keyword evidence="8" id="KW-0187">Copper transport</keyword>
<keyword evidence="6" id="KW-0677">Repeat</keyword>
<evidence type="ECO:0000256" key="13">
    <source>
        <dbReference type="ARBA" id="ARBA00023008"/>
    </source>
</evidence>
<keyword evidence="10" id="KW-0460">Magnesium</keyword>
<dbReference type="InterPro" id="IPR008250">
    <property type="entry name" value="ATPase_P-typ_transduc_dom_A_sf"/>
</dbReference>
<keyword evidence="14" id="KW-0406">Ion transport</keyword>
<dbReference type="InterPro" id="IPR023299">
    <property type="entry name" value="ATPase_P-typ_cyto_dom_N"/>
</dbReference>
<evidence type="ECO:0000256" key="7">
    <source>
        <dbReference type="ARBA" id="ARBA00022741"/>
    </source>
</evidence>
<dbReference type="RefSeq" id="WP_311159338.1">
    <property type="nucleotide sequence ID" value="NZ_JAVQLW010000001.1"/>
</dbReference>
<dbReference type="SFLD" id="SFLDS00003">
    <property type="entry name" value="Haloacid_Dehalogenase"/>
    <property type="match status" value="1"/>
</dbReference>
<dbReference type="Proteomes" id="UP001269144">
    <property type="component" value="Unassembled WGS sequence"/>
</dbReference>
<dbReference type="PROSITE" id="PS50846">
    <property type="entry name" value="HMA_2"/>
    <property type="match status" value="2"/>
</dbReference>
<keyword evidence="20" id="KW-1185">Reference proteome</keyword>
<dbReference type="SUPFAM" id="SSF81653">
    <property type="entry name" value="Calcium ATPase, transduction domain A"/>
    <property type="match status" value="1"/>
</dbReference>
<dbReference type="InterPro" id="IPR006122">
    <property type="entry name" value="HMA_Cu_ion-bd"/>
</dbReference>
<feature type="transmembrane region" description="Helical" evidence="16">
    <location>
        <begin position="267"/>
        <end position="286"/>
    </location>
</feature>
<dbReference type="SFLD" id="SFLDG00002">
    <property type="entry name" value="C1.7:_P-type_atpase_like"/>
    <property type="match status" value="1"/>
</dbReference>
<protein>
    <submittedName>
        <fullName evidence="19">Heavy metal translocating P-type ATPase</fullName>
    </submittedName>
</protein>
<evidence type="ECO:0000256" key="15">
    <source>
        <dbReference type="ARBA" id="ARBA00023136"/>
    </source>
</evidence>
<dbReference type="InterPro" id="IPR018303">
    <property type="entry name" value="ATPase_P-typ_P_site"/>
</dbReference>
<feature type="transmembrane region" description="Helical" evidence="16">
    <location>
        <begin position="448"/>
        <end position="469"/>
    </location>
</feature>
<dbReference type="PROSITE" id="PS01047">
    <property type="entry name" value="HMA_1"/>
    <property type="match status" value="2"/>
</dbReference>
<dbReference type="InterPro" id="IPR001757">
    <property type="entry name" value="P_typ_ATPase"/>
</dbReference>